<evidence type="ECO:0000256" key="1">
    <source>
        <dbReference type="SAM" id="MobiDB-lite"/>
    </source>
</evidence>
<feature type="region of interest" description="Disordered" evidence="1">
    <location>
        <begin position="412"/>
        <end position="434"/>
    </location>
</feature>
<evidence type="ECO:0000256" key="2">
    <source>
        <dbReference type="SAM" id="Phobius"/>
    </source>
</evidence>
<evidence type="ECO:0000313" key="3">
    <source>
        <dbReference type="EMBL" id="CAF1600464.1"/>
    </source>
</evidence>
<reference evidence="3" key="1">
    <citation type="submission" date="2021-02" db="EMBL/GenBank/DDBJ databases">
        <authorList>
            <person name="Nowell W R."/>
        </authorList>
    </citation>
    <scope>NUCLEOTIDE SEQUENCE</scope>
</reference>
<protein>
    <submittedName>
        <fullName evidence="3">Uncharacterized protein</fullName>
    </submittedName>
</protein>
<evidence type="ECO:0000313" key="4">
    <source>
        <dbReference type="Proteomes" id="UP000663855"/>
    </source>
</evidence>
<comment type="caution">
    <text evidence="3">The sequence shown here is derived from an EMBL/GenBank/DDBJ whole genome shotgun (WGS) entry which is preliminary data.</text>
</comment>
<accession>A0A816AQ47</accession>
<dbReference type="EMBL" id="CAJNOV010017132">
    <property type="protein sequence ID" value="CAF1600464.1"/>
    <property type="molecule type" value="Genomic_DNA"/>
</dbReference>
<name>A0A816AQ47_9BILA</name>
<gene>
    <name evidence="3" type="ORF">CJN711_LOCUS35120</name>
</gene>
<organism evidence="3 4">
    <name type="scientific">Rotaria magnacalcarata</name>
    <dbReference type="NCBI Taxonomy" id="392030"/>
    <lineage>
        <taxon>Eukaryota</taxon>
        <taxon>Metazoa</taxon>
        <taxon>Spiralia</taxon>
        <taxon>Gnathifera</taxon>
        <taxon>Rotifera</taxon>
        <taxon>Eurotatoria</taxon>
        <taxon>Bdelloidea</taxon>
        <taxon>Philodinida</taxon>
        <taxon>Philodinidae</taxon>
        <taxon>Rotaria</taxon>
    </lineage>
</organism>
<dbReference type="AlphaFoldDB" id="A0A816AQ47"/>
<keyword evidence="2" id="KW-0812">Transmembrane</keyword>
<feature type="compositionally biased region" description="Polar residues" evidence="1">
    <location>
        <begin position="412"/>
        <end position="424"/>
    </location>
</feature>
<keyword evidence="2" id="KW-0472">Membrane</keyword>
<proteinExistence type="predicted"/>
<dbReference type="Proteomes" id="UP000663855">
    <property type="component" value="Unassembled WGS sequence"/>
</dbReference>
<sequence length="515" mass="61281">MSKSTYSTKHHHDRYSPPPYSNRSSYVSPLEKLDRLAQKFQPKKVLENNNYKKLYYEGKCNLFETSNYRYYHIHHQTPMDILDDLIDYAKEVTNYTIDTEDQLQPPPQPSKPALLQIEYVYENNPSILLIIEMMYLPKQHEPAFIKIKQLLKIIFSNNHTIYLWGGIHKELKHFYRFGLFDENDINSVKERNIQDEFKCYLNQTYPLSPDIKLKTNETYSLQFAIYKMFNQWLNKRFTLANFGCGLDPALDTIIIPRQFSNQQKRIIEDEEEIRNFMINYALNDCLAVTKLVYELPLSIESKSPTQSITNDLEAISEDELPLDYEQEHMKPSTDTLNGVHARDEPYEMISDDEFDGISLPEIMKLHLPHQQQLYNGKPLDYDDTLIGVHAQNEPPNEIEIISDDDIEQNRPVNQHTHQQHQPLTRNQRKNRKKRAKRYQFEIIRPVYYKFTMRNIKKILIFMNILYVNFNVVGKMLFLGVKNEQIRKQADEILHSGIFTEEHYYRIRKQLHLDQE</sequence>
<feature type="region of interest" description="Disordered" evidence="1">
    <location>
        <begin position="1"/>
        <end position="26"/>
    </location>
</feature>
<keyword evidence="2" id="KW-1133">Transmembrane helix</keyword>
<feature type="transmembrane region" description="Helical" evidence="2">
    <location>
        <begin position="458"/>
        <end position="477"/>
    </location>
</feature>